<keyword evidence="6" id="KW-0862">Zinc</keyword>
<dbReference type="PROSITE" id="PS50089">
    <property type="entry name" value="ZF_RING_2"/>
    <property type="match status" value="2"/>
</dbReference>
<dbReference type="SUPFAM" id="SSF101898">
    <property type="entry name" value="NHL repeat"/>
    <property type="match status" value="2"/>
</dbReference>
<dbReference type="InterPro" id="IPR014756">
    <property type="entry name" value="Ig_E-set"/>
</dbReference>
<name>A0ABN8PTE9_9CNID</name>
<dbReference type="Gene3D" id="3.30.160.60">
    <property type="entry name" value="Classic Zinc Finger"/>
    <property type="match status" value="2"/>
</dbReference>
<evidence type="ECO:0000313" key="14">
    <source>
        <dbReference type="Proteomes" id="UP001159427"/>
    </source>
</evidence>
<evidence type="ECO:0008006" key="15">
    <source>
        <dbReference type="Google" id="ProtNLM"/>
    </source>
</evidence>
<dbReference type="Gene3D" id="2.60.40.10">
    <property type="entry name" value="Immunoglobulins"/>
    <property type="match status" value="2"/>
</dbReference>
<keyword evidence="14" id="KW-1185">Reference proteome</keyword>
<dbReference type="Pfam" id="PF00643">
    <property type="entry name" value="zf-B_box"/>
    <property type="match status" value="2"/>
</dbReference>
<feature type="repeat" description="NHL" evidence="9">
    <location>
        <begin position="1407"/>
        <end position="1450"/>
    </location>
</feature>
<dbReference type="PANTHER" id="PTHR25462:SF296">
    <property type="entry name" value="MEIOTIC P26, ISOFORM F"/>
    <property type="match status" value="1"/>
</dbReference>
<feature type="repeat" description="NHL" evidence="9">
    <location>
        <begin position="1454"/>
        <end position="1495"/>
    </location>
</feature>
<feature type="repeat" description="NHL" evidence="9">
    <location>
        <begin position="568"/>
        <end position="608"/>
    </location>
</feature>
<evidence type="ECO:0000256" key="1">
    <source>
        <dbReference type="ARBA" id="ARBA00008518"/>
    </source>
</evidence>
<keyword evidence="4" id="KW-0677">Repeat</keyword>
<dbReference type="InterPro" id="IPR000315">
    <property type="entry name" value="Znf_B-box"/>
</dbReference>
<dbReference type="PROSITE" id="PS00518">
    <property type="entry name" value="ZF_RING_1"/>
    <property type="match status" value="2"/>
</dbReference>
<evidence type="ECO:0000313" key="13">
    <source>
        <dbReference type="EMBL" id="CAH3150488.1"/>
    </source>
</evidence>
<evidence type="ECO:0000256" key="5">
    <source>
        <dbReference type="ARBA" id="ARBA00022771"/>
    </source>
</evidence>
<keyword evidence="10" id="KW-0175">Coiled coil</keyword>
<evidence type="ECO:0000256" key="10">
    <source>
        <dbReference type="SAM" id="Coils"/>
    </source>
</evidence>
<dbReference type="InterPro" id="IPR013083">
    <property type="entry name" value="Znf_RING/FYVE/PHD"/>
</dbReference>
<dbReference type="InterPro" id="IPR001841">
    <property type="entry name" value="Znf_RING"/>
</dbReference>
<feature type="coiled-coil region" evidence="10">
    <location>
        <begin position="276"/>
        <end position="303"/>
    </location>
</feature>
<feature type="repeat" description="Filamin" evidence="8">
    <location>
        <begin position="1118"/>
        <end position="1221"/>
    </location>
</feature>
<evidence type="ECO:0000256" key="6">
    <source>
        <dbReference type="ARBA" id="ARBA00022833"/>
    </source>
</evidence>
<dbReference type="InterPro" id="IPR017907">
    <property type="entry name" value="Znf_RING_CS"/>
</dbReference>
<dbReference type="InterPro" id="IPR027370">
    <property type="entry name" value="Znf-RING_euk"/>
</dbReference>
<dbReference type="InterPro" id="IPR001258">
    <property type="entry name" value="NHL_repeat"/>
</dbReference>
<dbReference type="SMART" id="SM00557">
    <property type="entry name" value="IG_FLMN"/>
    <property type="match status" value="2"/>
</dbReference>
<feature type="domain" description="RING-type" evidence="11">
    <location>
        <begin position="16"/>
        <end position="59"/>
    </location>
</feature>
<feature type="coiled-coil region" evidence="10">
    <location>
        <begin position="974"/>
        <end position="1008"/>
    </location>
</feature>
<dbReference type="SUPFAM" id="SSF81296">
    <property type="entry name" value="E set domains"/>
    <property type="match status" value="2"/>
</dbReference>
<evidence type="ECO:0000256" key="8">
    <source>
        <dbReference type="PROSITE-ProRule" id="PRU00087"/>
    </source>
</evidence>
<keyword evidence="3" id="KW-0479">Metal-binding</keyword>
<dbReference type="EMBL" id="CALNXI010000993">
    <property type="protein sequence ID" value="CAH3150488.1"/>
    <property type="molecule type" value="Genomic_DNA"/>
</dbReference>
<comment type="caution">
    <text evidence="13">The sequence shown here is derived from an EMBL/GenBank/DDBJ whole genome shotgun (WGS) entry which is preliminary data.</text>
</comment>
<dbReference type="InterPro" id="IPR047153">
    <property type="entry name" value="TRIM45/56/19-like"/>
</dbReference>
<dbReference type="InterPro" id="IPR011042">
    <property type="entry name" value="6-blade_b-propeller_TolB-like"/>
</dbReference>
<evidence type="ECO:0000256" key="9">
    <source>
        <dbReference type="PROSITE-ProRule" id="PRU00504"/>
    </source>
</evidence>
<sequence>MDIQTLLNNLHEEVSCSVCMCKYTDPKQLPCLHSFCLHCLNGIQRTSGRRDKIACPECRQEIKVPDNGNLAALPTNFRINSLLDVLAIKECNTTGVKCGNCDERTKQSHYCFQCYAFWCEECIGLHNRMKANKDHYALALEDFQDQDFENILKRPEYCAMPGHEKKKIKLFCKICKVAICNACAFTDHDGHGKILLEQAANERKLSVKSAIESQKKRAQTKRSKITKLDESLIEVQEQAARVKRNVQEYADSIHAAIEAKKLEIFDDVERRTKAFLQEIGKQKEDFKEQARRHESEIEDTETLLKRSTSAQLIQPNELMDKILKEEKNQEEGGDRDECPFQKFDFVKNHKLFDLVSAEQVGSLKESQTKAQHSSADGKGISEAIVGLEAQLVVTTRNKKCQQCYDNNNCVTLEVRNRQGENCATEVQVQDNKDGTYKIKYFAKETGTCRASVKVNGEHIRGSPFEVQVKPRQFRPVLSFGEQILKKPWGVAVNEQDEIAVSDVGNHKIHLFKRDGTHIKSFGEHGDQHGEFDWPCGIVFHGANIIVAEQSTNSRVQELSRQGEYLRHFGGEGSLDHQLNYPTGLSIDSDCNIIVADKGNKLIKIFSADGRFLHKLGTEPSSTEPFHCIQHDNYLIVSDYGDNSVKLFDRKGNFLYNFGKNGNADGKFNTPFCLSMNKAGHLMICDSVNHRIQVFDLSAKFVAKFGTKGSGIGEFDRPVSVAVLSDGKIVVSDLGNSKISQKYRKTNFSLLVSTFTIMDIQTLLNNLHEELSCSVCMSKYTDPKQLPCLHSFCHNCLNGIQRTSGRRDKIACPECRQEFNVPDNGNLAALPTNFRINSLLDVLAIKECSTTGVKCGNCDERTKQSHYCFQCYAFWCEECIGLHNRMKANKDHYALALEDFQDQDFENILKRPEFCAMPGHEKKEMEFFCKICKVAICNACALTDHDGHGKILLEQAANERKLRVKSAIESQRKRAQIKRSKITKLSESLNEVQEQAARVKKNVQEYADSIIAAIEAKKLEIFDAVERTTKASLQEIGKQKEEIEEQARKHESEIEDTETLLKRSTSAQLIQPNELMDKILKEEKNQENRRDRNDCPFQKFDFVENHKLFDLVSAEQIGSLETKAQQSGADGKGIREAIVGLEAQLVVTTRNKKCQSSYDNNDCVTLEIINRQGDNCAAEVQVQENKDGTYTIKYFAKETGTCSTSVKVNGEHIRGSPFEVQVNPRQFRPVLSFGEQVLKKPWGVAVNEQDEIAVSDIGNHKIHLFKSDGTHIKSFGEHGAQHGEFDWPCGIVFHGANIIVVEQSKNSRTQELSREGEYLRHFGRKGSLDHQLNYPTGLSMDSDGNIIVADRLNKLIKIFSAGGQFLSKIGTEGSFTEPFHCIQHDKYLIVSDTGDHSLKCFDRKGNFLYKFGKKGNAVGQFNRPYCLSMDKTGHLMVCDTLNHRIQVFDLSGKFVGKFGTKGSGMGEFDEPVSVAVLSDGKLVVSDIKNSRIQIFE</sequence>
<feature type="domain" description="B box-type" evidence="12">
    <location>
        <begin position="153"/>
        <end position="196"/>
    </location>
</feature>
<feature type="coiled-coil region" evidence="10">
    <location>
        <begin position="225"/>
        <end position="252"/>
    </location>
</feature>
<gene>
    <name evidence="13" type="ORF">PEVE_00045276</name>
</gene>
<dbReference type="Proteomes" id="UP001159427">
    <property type="component" value="Unassembled WGS sequence"/>
</dbReference>
<dbReference type="PANTHER" id="PTHR25462">
    <property type="entry name" value="BONUS, ISOFORM C-RELATED"/>
    <property type="match status" value="1"/>
</dbReference>
<dbReference type="InterPro" id="IPR017868">
    <property type="entry name" value="Filamin/ABP280_repeat-like"/>
</dbReference>
<reference evidence="13 14" key="1">
    <citation type="submission" date="2022-05" db="EMBL/GenBank/DDBJ databases">
        <authorList>
            <consortium name="Genoscope - CEA"/>
            <person name="William W."/>
        </authorList>
    </citation>
    <scope>NUCLEOTIDE SEQUENCE [LARGE SCALE GENOMIC DNA]</scope>
</reference>
<dbReference type="Gene3D" id="3.30.40.10">
    <property type="entry name" value="Zinc/RING finger domain, C3HC4 (zinc finger)"/>
    <property type="match status" value="2"/>
</dbReference>
<dbReference type="PROSITE" id="PS51125">
    <property type="entry name" value="NHL"/>
    <property type="match status" value="8"/>
</dbReference>
<feature type="coiled-coil region" evidence="10">
    <location>
        <begin position="1032"/>
        <end position="1059"/>
    </location>
</feature>
<dbReference type="PROSITE" id="PS50194">
    <property type="entry name" value="FILAMIN_REPEAT"/>
    <property type="match status" value="2"/>
</dbReference>
<feature type="repeat" description="NHL" evidence="9">
    <location>
        <begin position="476"/>
        <end position="514"/>
    </location>
</feature>
<evidence type="ECO:0000259" key="11">
    <source>
        <dbReference type="PROSITE" id="PS50089"/>
    </source>
</evidence>
<organism evidence="13 14">
    <name type="scientific">Porites evermanni</name>
    <dbReference type="NCBI Taxonomy" id="104178"/>
    <lineage>
        <taxon>Eukaryota</taxon>
        <taxon>Metazoa</taxon>
        <taxon>Cnidaria</taxon>
        <taxon>Anthozoa</taxon>
        <taxon>Hexacorallia</taxon>
        <taxon>Scleractinia</taxon>
        <taxon>Fungiina</taxon>
        <taxon>Poritidae</taxon>
        <taxon>Porites</taxon>
    </lineage>
</organism>
<dbReference type="SUPFAM" id="SSF57845">
    <property type="entry name" value="B-box zinc-binding domain"/>
    <property type="match status" value="2"/>
</dbReference>
<feature type="domain" description="B box-type" evidence="12">
    <location>
        <begin position="909"/>
        <end position="952"/>
    </location>
</feature>
<dbReference type="InterPro" id="IPR001298">
    <property type="entry name" value="Filamin/ABP280_rpt"/>
</dbReference>
<keyword evidence="2" id="KW-0597">Phosphoprotein</keyword>
<accession>A0ABN8PTE9</accession>
<feature type="repeat" description="Filamin" evidence="8">
    <location>
        <begin position="365"/>
        <end position="468"/>
    </location>
</feature>
<dbReference type="InterPro" id="IPR013783">
    <property type="entry name" value="Ig-like_fold"/>
</dbReference>
<feature type="repeat" description="NHL" evidence="9">
    <location>
        <begin position="1237"/>
        <end position="1267"/>
    </location>
</feature>
<feature type="repeat" description="NHL" evidence="9">
    <location>
        <begin position="654"/>
        <end position="697"/>
    </location>
</feature>
<evidence type="ECO:0000256" key="4">
    <source>
        <dbReference type="ARBA" id="ARBA00022737"/>
    </source>
</evidence>
<feature type="repeat" description="NHL" evidence="9">
    <location>
        <begin position="1321"/>
        <end position="1361"/>
    </location>
</feature>
<proteinExistence type="inferred from homology"/>
<keyword evidence="5 7" id="KW-0863">Zinc-finger</keyword>
<evidence type="ECO:0000256" key="7">
    <source>
        <dbReference type="PROSITE-ProRule" id="PRU00024"/>
    </source>
</evidence>
<evidence type="ECO:0000256" key="3">
    <source>
        <dbReference type="ARBA" id="ARBA00022723"/>
    </source>
</evidence>
<evidence type="ECO:0000256" key="2">
    <source>
        <dbReference type="ARBA" id="ARBA00022553"/>
    </source>
</evidence>
<feature type="domain" description="RING-type" evidence="11">
    <location>
        <begin position="772"/>
        <end position="815"/>
    </location>
</feature>
<dbReference type="SMART" id="SM00336">
    <property type="entry name" value="BBOX"/>
    <property type="match status" value="4"/>
</dbReference>
<dbReference type="Pfam" id="PF13445">
    <property type="entry name" value="zf-RING_UBOX"/>
    <property type="match status" value="2"/>
</dbReference>
<evidence type="ECO:0000259" key="12">
    <source>
        <dbReference type="PROSITE" id="PS50119"/>
    </source>
</evidence>
<dbReference type="SUPFAM" id="SSF57850">
    <property type="entry name" value="RING/U-box"/>
    <property type="match status" value="2"/>
</dbReference>
<dbReference type="Pfam" id="PF00630">
    <property type="entry name" value="Filamin"/>
    <property type="match status" value="2"/>
</dbReference>
<protein>
    <recommendedName>
        <fullName evidence="15">E3 ubiquitin-protein ligase TRIM71</fullName>
    </recommendedName>
</protein>
<comment type="similarity">
    <text evidence="1">Belongs to the TRIM/RBCC family.</text>
</comment>
<dbReference type="PROSITE" id="PS50119">
    <property type="entry name" value="ZF_BBOX"/>
    <property type="match status" value="2"/>
</dbReference>
<dbReference type="Gene3D" id="2.120.10.30">
    <property type="entry name" value="TolB, C-terminal domain"/>
    <property type="match status" value="4"/>
</dbReference>
<feature type="repeat" description="NHL" evidence="9">
    <location>
        <begin position="701"/>
        <end position="745"/>
    </location>
</feature>
<dbReference type="SMART" id="SM00184">
    <property type="entry name" value="RING"/>
    <property type="match status" value="2"/>
</dbReference>
<dbReference type="Pfam" id="PF01436">
    <property type="entry name" value="NHL"/>
    <property type="match status" value="4"/>
</dbReference>